<keyword evidence="1" id="KW-0732">Signal</keyword>
<gene>
    <name evidence="2" type="ORF">AB6A40_005596</name>
</gene>
<proteinExistence type="predicted"/>
<evidence type="ECO:0000313" key="2">
    <source>
        <dbReference type="EMBL" id="MFH4978887.1"/>
    </source>
</evidence>
<feature type="chain" id="PRO_5044744468" evidence="1">
    <location>
        <begin position="30"/>
        <end position="186"/>
    </location>
</feature>
<accession>A0ABD6EQD1</accession>
<feature type="signal peptide" evidence="1">
    <location>
        <begin position="1"/>
        <end position="29"/>
    </location>
</feature>
<name>A0ABD6EQD1_9BILA</name>
<organism evidence="2 3">
    <name type="scientific">Gnathostoma spinigerum</name>
    <dbReference type="NCBI Taxonomy" id="75299"/>
    <lineage>
        <taxon>Eukaryota</taxon>
        <taxon>Metazoa</taxon>
        <taxon>Ecdysozoa</taxon>
        <taxon>Nematoda</taxon>
        <taxon>Chromadorea</taxon>
        <taxon>Rhabditida</taxon>
        <taxon>Spirurina</taxon>
        <taxon>Gnathostomatomorpha</taxon>
        <taxon>Gnathostomatoidea</taxon>
        <taxon>Gnathostomatidae</taxon>
        <taxon>Gnathostoma</taxon>
    </lineage>
</organism>
<sequence>MHPRFRQSHLSRMLAVIAILVIGVRVVLSSENVFCTYYRDTDEITCGTQTCATHIPLNVSLSEDAIDGKLPRGWYRLGTLQARHDSSWFNLYRRRAVGNGYWDFYTRIPERGCVGEFGLHAGENLAGSITVKDKRCFDRLVAQVERKSTNKKFDVYQCRKCLFNSCWLGSRVLHSYREYLTNLRSL</sequence>
<evidence type="ECO:0000256" key="1">
    <source>
        <dbReference type="SAM" id="SignalP"/>
    </source>
</evidence>
<dbReference type="AlphaFoldDB" id="A0ABD6EQD1"/>
<dbReference type="EMBL" id="JBGFUD010003629">
    <property type="protein sequence ID" value="MFH4978887.1"/>
    <property type="molecule type" value="Genomic_DNA"/>
</dbReference>
<evidence type="ECO:0000313" key="3">
    <source>
        <dbReference type="Proteomes" id="UP001608902"/>
    </source>
</evidence>
<reference evidence="2 3" key="1">
    <citation type="submission" date="2024-08" db="EMBL/GenBank/DDBJ databases">
        <title>Gnathostoma spinigerum genome.</title>
        <authorList>
            <person name="Gonzalez-Bertolin B."/>
            <person name="Monzon S."/>
            <person name="Zaballos A."/>
            <person name="Jimenez P."/>
            <person name="Dekumyoy P."/>
            <person name="Varona S."/>
            <person name="Cuesta I."/>
            <person name="Sumanam S."/>
            <person name="Adisakwattana P."/>
            <person name="Gasser R.B."/>
            <person name="Hernandez-Gonzalez A."/>
            <person name="Young N.D."/>
            <person name="Perteguer M.J."/>
        </authorList>
    </citation>
    <scope>NUCLEOTIDE SEQUENCE [LARGE SCALE GENOMIC DNA]</scope>
    <source>
        <strain evidence="2">AL3</strain>
        <tissue evidence="2">Liver</tissue>
    </source>
</reference>
<comment type="caution">
    <text evidence="2">The sequence shown here is derived from an EMBL/GenBank/DDBJ whole genome shotgun (WGS) entry which is preliminary data.</text>
</comment>
<protein>
    <submittedName>
        <fullName evidence="2">Uncharacterized protein</fullName>
    </submittedName>
</protein>
<keyword evidence="3" id="KW-1185">Reference proteome</keyword>
<dbReference type="Proteomes" id="UP001608902">
    <property type="component" value="Unassembled WGS sequence"/>
</dbReference>